<evidence type="ECO:0000313" key="6">
    <source>
        <dbReference type="Proteomes" id="UP000325054"/>
    </source>
</evidence>
<dbReference type="Gene3D" id="3.20.20.80">
    <property type="entry name" value="Glycosidases"/>
    <property type="match status" value="1"/>
</dbReference>
<comment type="similarity">
    <text evidence="1 4">Belongs to the glycosyl hydrolase 1 family.</text>
</comment>
<comment type="caution">
    <text evidence="5">The sequence shown here is derived from an EMBL/GenBank/DDBJ whole genome shotgun (WGS) entry which is preliminary data.</text>
</comment>
<reference evidence="5 6" key="1">
    <citation type="submission" date="2019-08" db="EMBL/GenBank/DDBJ databases">
        <title>Bacillus genomes from the desert of Cuatro Cienegas, Coahuila.</title>
        <authorList>
            <person name="Olmedo-Alvarez G."/>
        </authorList>
    </citation>
    <scope>NUCLEOTIDE SEQUENCE [LARGE SCALE GENOMIC DNA]</scope>
    <source>
        <strain evidence="5 6">CH451a_14T</strain>
    </source>
</reference>
<dbReference type="InterPro" id="IPR033132">
    <property type="entry name" value="GH_1_N_CS"/>
</dbReference>
<dbReference type="GO" id="GO:0016052">
    <property type="term" value="P:carbohydrate catabolic process"/>
    <property type="evidence" value="ECO:0007669"/>
    <property type="project" value="TreeGrafter"/>
</dbReference>
<dbReference type="OrthoDB" id="9765195at2"/>
<dbReference type="GO" id="GO:0005829">
    <property type="term" value="C:cytosol"/>
    <property type="evidence" value="ECO:0007669"/>
    <property type="project" value="TreeGrafter"/>
</dbReference>
<gene>
    <name evidence="5" type="ORF">FZC80_18015</name>
</gene>
<protein>
    <submittedName>
        <fullName evidence="5">Glycoside hydrolase family 1 protein</fullName>
    </submittedName>
</protein>
<dbReference type="EMBL" id="VTEW01000018">
    <property type="protein sequence ID" value="TYS75074.1"/>
    <property type="molecule type" value="Genomic_DNA"/>
</dbReference>
<dbReference type="PROSITE" id="PS00653">
    <property type="entry name" value="GLYCOSYL_HYDROL_F1_2"/>
    <property type="match status" value="1"/>
</dbReference>
<name>A0A5D4TLI1_9BACI</name>
<proteinExistence type="inferred from homology"/>
<dbReference type="Proteomes" id="UP000325054">
    <property type="component" value="Unassembled WGS sequence"/>
</dbReference>
<dbReference type="InterPro" id="IPR017853">
    <property type="entry name" value="GH"/>
</dbReference>
<dbReference type="PRINTS" id="PR00131">
    <property type="entry name" value="GLHYDRLASE1"/>
</dbReference>
<dbReference type="FunFam" id="3.20.20.80:FF:000004">
    <property type="entry name" value="Beta-glucosidase 6-phospho-beta-glucosidase"/>
    <property type="match status" value="1"/>
</dbReference>
<dbReference type="NCBIfam" id="NF007356">
    <property type="entry name" value="PRK09852.1"/>
    <property type="match status" value="1"/>
</dbReference>
<dbReference type="InterPro" id="IPR001360">
    <property type="entry name" value="Glyco_hydro_1"/>
</dbReference>
<dbReference type="PANTHER" id="PTHR10353">
    <property type="entry name" value="GLYCOSYL HYDROLASE"/>
    <property type="match status" value="1"/>
</dbReference>
<dbReference type="GO" id="GO:0008422">
    <property type="term" value="F:beta-glucosidase activity"/>
    <property type="evidence" value="ECO:0007669"/>
    <property type="project" value="TreeGrafter"/>
</dbReference>
<evidence type="ECO:0000313" key="5">
    <source>
        <dbReference type="EMBL" id="TYS75074.1"/>
    </source>
</evidence>
<keyword evidence="2 5" id="KW-0378">Hydrolase</keyword>
<evidence type="ECO:0000256" key="2">
    <source>
        <dbReference type="ARBA" id="ARBA00022801"/>
    </source>
</evidence>
<evidence type="ECO:0000256" key="4">
    <source>
        <dbReference type="RuleBase" id="RU003690"/>
    </source>
</evidence>
<accession>A0A5D4TLI1</accession>
<keyword evidence="3" id="KW-0326">Glycosidase</keyword>
<dbReference type="SUPFAM" id="SSF51445">
    <property type="entry name" value="(Trans)glycosidases"/>
    <property type="match status" value="1"/>
</dbReference>
<evidence type="ECO:0000256" key="1">
    <source>
        <dbReference type="ARBA" id="ARBA00010838"/>
    </source>
</evidence>
<dbReference type="AlphaFoldDB" id="A0A5D4TLI1"/>
<dbReference type="NCBIfam" id="NF007158">
    <property type="entry name" value="PRK09593.1"/>
    <property type="match status" value="1"/>
</dbReference>
<dbReference type="Pfam" id="PF00232">
    <property type="entry name" value="Glyco_hydro_1"/>
    <property type="match status" value="1"/>
</dbReference>
<evidence type="ECO:0000256" key="3">
    <source>
        <dbReference type="ARBA" id="ARBA00023295"/>
    </source>
</evidence>
<organism evidence="5 6">
    <name type="scientific">Rossellomorea aquimaris</name>
    <dbReference type="NCBI Taxonomy" id="189382"/>
    <lineage>
        <taxon>Bacteria</taxon>
        <taxon>Bacillati</taxon>
        <taxon>Bacillota</taxon>
        <taxon>Bacilli</taxon>
        <taxon>Bacillales</taxon>
        <taxon>Bacillaceae</taxon>
        <taxon>Rossellomorea</taxon>
    </lineage>
</organism>
<sequence>MNKIYHFPKNFLWGGATAANQLEGGHNEGGKGPNLADVLPGGKSRRKLLTQPGFDFELDTEKYTYPNHEAIDFYHRYKEDIALFAEMGFKVFRMSIAWSRIFPKGDELEPNEEGLAFYDRVFDELHKHGIEPLVTIAHYETPLHLIKEYGGWKNRKLIEFFERYVKVLFNRYKDKVKYWLTFNEINSATHFPLFGLGFSATSEEMRLQETFQGLHHQFVASAIAVQLGHQVIPGSQIGCMLLYASTYSYDSNPQNVMHALEDGRMFNFYCGDVHVRGEYPTFANRFFKENDIEIEMEEGDLETIKEGTVDFISFSYYMSRTEKKNKTPEEIGEGNLIGGVKNPFLKASDWGWEIDPTGLRVALNELYGRYQKPLMVVENGLGAYDKVEEDGSINDDYRIEYLRDHIKAMGEAIEDGVDLIGYTSWGCIDLVSASTGEYSKRYGFIYVDKHDDGSGTLERSRKKSFYWYKDVIGSNGENL</sequence>
<dbReference type="PANTHER" id="PTHR10353:SF122">
    <property type="entry name" value="6-PHOSPHO-BETA-GLUCOSIDASE ASCB-RELATED"/>
    <property type="match status" value="1"/>
</dbReference>
<dbReference type="RefSeq" id="WP_148992732.1">
    <property type="nucleotide sequence ID" value="NZ_VTEW01000018.1"/>
</dbReference>